<organism evidence="3 4">
    <name type="scientific">Plasticicumulans acidivorans</name>
    <dbReference type="NCBI Taxonomy" id="886464"/>
    <lineage>
        <taxon>Bacteria</taxon>
        <taxon>Pseudomonadati</taxon>
        <taxon>Pseudomonadota</taxon>
        <taxon>Gammaproteobacteria</taxon>
        <taxon>Candidatus Competibacteraceae</taxon>
        <taxon>Plasticicumulans</taxon>
    </lineage>
</organism>
<evidence type="ECO:0000313" key="3">
    <source>
        <dbReference type="EMBL" id="PWV58895.1"/>
    </source>
</evidence>
<dbReference type="SUPFAM" id="SSF53822">
    <property type="entry name" value="Periplasmic binding protein-like I"/>
    <property type="match status" value="1"/>
</dbReference>
<dbReference type="EMBL" id="QGTJ01000013">
    <property type="protein sequence ID" value="PWV58895.1"/>
    <property type="molecule type" value="Genomic_DNA"/>
</dbReference>
<dbReference type="AlphaFoldDB" id="A0A317MQT8"/>
<dbReference type="OrthoDB" id="5292197at2"/>
<dbReference type="Pfam" id="PF01936">
    <property type="entry name" value="NYN"/>
    <property type="match status" value="1"/>
</dbReference>
<dbReference type="Gene3D" id="3.40.50.1010">
    <property type="entry name" value="5'-nuclease"/>
    <property type="match status" value="1"/>
</dbReference>
<keyword evidence="4" id="KW-1185">Reference proteome</keyword>
<dbReference type="GO" id="GO:0004540">
    <property type="term" value="F:RNA nuclease activity"/>
    <property type="evidence" value="ECO:0007669"/>
    <property type="project" value="InterPro"/>
</dbReference>
<evidence type="ECO:0000313" key="4">
    <source>
        <dbReference type="Proteomes" id="UP000246569"/>
    </source>
</evidence>
<evidence type="ECO:0000259" key="2">
    <source>
        <dbReference type="Pfam" id="PF01936"/>
    </source>
</evidence>
<dbReference type="Proteomes" id="UP000246569">
    <property type="component" value="Unassembled WGS sequence"/>
</dbReference>
<dbReference type="InterPro" id="IPR021139">
    <property type="entry name" value="NYN"/>
</dbReference>
<dbReference type="PANTHER" id="PTHR35458">
    <property type="entry name" value="SLR0755 PROTEIN"/>
    <property type="match status" value="1"/>
</dbReference>
<sequence>MNFKSHAKVGVYVDAANITRNGGSRMQFDVLRDFACRDLAEALRLNVYLTFDEDRAHNNHSYRERMRAYQAALRELGYKVIEKKVKWYEDESGTRYGKANADLDMAVDLLLQSQNLDRVVLVTGDGDFVQVVRALQNKGLRVEVIGFDNISEDLRREADLFISGYLIPGLLPARGDNGNAAWGEIGSRVRGYCYHHDDNKGFGFMRFLVQNTQYLWKTDSRDPESPYRTAFFHDSSLPEGFNLMKLPSRNHIFEFTLAEPNGKQPVATEIALVHPISLPERNARGRWNTGNGGAVSAEMDDDDIDADDEASDDDIDDSDTSPTSE</sequence>
<feature type="domain" description="NYN" evidence="2">
    <location>
        <begin position="8"/>
        <end position="163"/>
    </location>
</feature>
<dbReference type="InterPro" id="IPR047140">
    <property type="entry name" value="LabA"/>
</dbReference>
<feature type="compositionally biased region" description="Acidic residues" evidence="1">
    <location>
        <begin position="298"/>
        <end position="319"/>
    </location>
</feature>
<gene>
    <name evidence="3" type="ORF">C7443_11376</name>
</gene>
<evidence type="ECO:0000256" key="1">
    <source>
        <dbReference type="SAM" id="MobiDB-lite"/>
    </source>
</evidence>
<reference evidence="3 4" key="1">
    <citation type="submission" date="2018-05" db="EMBL/GenBank/DDBJ databases">
        <title>Genomic Encyclopedia of Type Strains, Phase IV (KMG-IV): sequencing the most valuable type-strain genomes for metagenomic binning, comparative biology and taxonomic classification.</title>
        <authorList>
            <person name="Goeker M."/>
        </authorList>
    </citation>
    <scope>NUCLEOTIDE SEQUENCE [LARGE SCALE GENOMIC DNA]</scope>
    <source>
        <strain evidence="3 4">DSM 23606</strain>
    </source>
</reference>
<dbReference type="RefSeq" id="WP_110020137.1">
    <property type="nucleotide sequence ID" value="NZ_QGTJ01000013.1"/>
</dbReference>
<comment type="caution">
    <text evidence="3">The sequence shown here is derived from an EMBL/GenBank/DDBJ whole genome shotgun (WGS) entry which is preliminary data.</text>
</comment>
<proteinExistence type="predicted"/>
<dbReference type="InterPro" id="IPR028082">
    <property type="entry name" value="Peripla_BP_I"/>
</dbReference>
<protein>
    <submittedName>
        <fullName evidence="3">Uncharacterized LabA/DUF88 family protein</fullName>
    </submittedName>
</protein>
<dbReference type="PANTHER" id="PTHR35458:SF8">
    <property type="entry name" value="SLR0650 PROTEIN"/>
    <property type="match status" value="1"/>
</dbReference>
<name>A0A317MQT8_9GAMM</name>
<accession>A0A317MQT8</accession>
<feature type="region of interest" description="Disordered" evidence="1">
    <location>
        <begin position="281"/>
        <end position="325"/>
    </location>
</feature>
<dbReference type="CDD" id="cd10911">
    <property type="entry name" value="PIN_LabA"/>
    <property type="match status" value="1"/>
</dbReference>